<protein>
    <submittedName>
        <fullName evidence="3">Methyltranfer_dom domain-containing protein</fullName>
    </submittedName>
</protein>
<dbReference type="GO" id="GO:0016279">
    <property type="term" value="F:protein-lysine N-methyltransferase activity"/>
    <property type="evidence" value="ECO:0007669"/>
    <property type="project" value="TreeGrafter"/>
</dbReference>
<accession>A0A0N4UAA5</accession>
<evidence type="ECO:0000259" key="1">
    <source>
        <dbReference type="Pfam" id="PF13847"/>
    </source>
</evidence>
<dbReference type="GO" id="GO:0005737">
    <property type="term" value="C:cytoplasm"/>
    <property type="evidence" value="ECO:0007669"/>
    <property type="project" value="TreeGrafter"/>
</dbReference>
<dbReference type="AlphaFoldDB" id="A0A0N4UAA5"/>
<organism evidence="2 3">
    <name type="scientific">Dracunculus medinensis</name>
    <name type="common">Guinea worm</name>
    <dbReference type="NCBI Taxonomy" id="318479"/>
    <lineage>
        <taxon>Eukaryota</taxon>
        <taxon>Metazoa</taxon>
        <taxon>Ecdysozoa</taxon>
        <taxon>Nematoda</taxon>
        <taxon>Chromadorea</taxon>
        <taxon>Rhabditida</taxon>
        <taxon>Spirurina</taxon>
        <taxon>Dracunculoidea</taxon>
        <taxon>Dracunculidae</taxon>
        <taxon>Dracunculus</taxon>
    </lineage>
</organism>
<dbReference type="WBParaSite" id="DME_0000406601-mRNA-1">
    <property type="protein sequence ID" value="DME_0000406601-mRNA-1"/>
    <property type="gene ID" value="DME_0000406601"/>
</dbReference>
<evidence type="ECO:0000313" key="2">
    <source>
        <dbReference type="Proteomes" id="UP000038040"/>
    </source>
</evidence>
<dbReference type="Proteomes" id="UP000038040">
    <property type="component" value="Unplaced"/>
</dbReference>
<proteinExistence type="predicted"/>
<dbReference type="SUPFAM" id="SSF53335">
    <property type="entry name" value="S-adenosyl-L-methionine-dependent methyltransferases"/>
    <property type="match status" value="1"/>
</dbReference>
<dbReference type="Pfam" id="PF13847">
    <property type="entry name" value="Methyltransf_31"/>
    <property type="match status" value="1"/>
</dbReference>
<reference evidence="3" key="1">
    <citation type="submission" date="2017-02" db="UniProtKB">
        <authorList>
            <consortium name="WormBaseParasite"/>
        </authorList>
    </citation>
    <scope>IDENTIFICATION</scope>
</reference>
<dbReference type="InterPro" id="IPR025714">
    <property type="entry name" value="Methyltranfer_dom"/>
</dbReference>
<name>A0A0N4UAA5_DRAME</name>
<dbReference type="PANTHER" id="PTHR12843:SF5">
    <property type="entry name" value="EEF1A LYSINE METHYLTRANSFERASE 2"/>
    <property type="match status" value="1"/>
</dbReference>
<sequence>LDNYAKYGDNGEIWFGKRAENRIVQYIEENIFDKSSRIIDLGCGNGSLLHCLQQKQFTKLFGVDYCNNAVNLAKNIVIDLLDKNVLMGEKFDVVIDKGTWDAMSLSNDRNIRLLTYRNLICKILDENGIFIMISFFIGFSFSDLMEFVCGINLASHTLKFGGSTGVTTSGVVFRKFC</sequence>
<feature type="domain" description="Methyltransferase" evidence="1">
    <location>
        <begin position="33"/>
        <end position="135"/>
    </location>
</feature>
<evidence type="ECO:0000313" key="3">
    <source>
        <dbReference type="WBParaSite" id="DME_0000406601-mRNA-1"/>
    </source>
</evidence>
<dbReference type="PANTHER" id="PTHR12843">
    <property type="entry name" value="PROTEIN-LYSINE N-METHYLTRANSFERASE METTL10"/>
    <property type="match status" value="1"/>
</dbReference>
<dbReference type="InterPro" id="IPR029063">
    <property type="entry name" value="SAM-dependent_MTases_sf"/>
</dbReference>
<dbReference type="Gene3D" id="3.40.50.150">
    <property type="entry name" value="Vaccinia Virus protein VP39"/>
    <property type="match status" value="1"/>
</dbReference>